<feature type="compositionally biased region" description="Polar residues" evidence="1">
    <location>
        <begin position="570"/>
        <end position="580"/>
    </location>
</feature>
<dbReference type="GO" id="GO:0007186">
    <property type="term" value="P:G protein-coupled receptor signaling pathway"/>
    <property type="evidence" value="ECO:0007669"/>
    <property type="project" value="TreeGrafter"/>
</dbReference>
<dbReference type="SMART" id="SM00228">
    <property type="entry name" value="PDZ"/>
    <property type="match status" value="1"/>
</dbReference>
<dbReference type="SUPFAM" id="SSF50156">
    <property type="entry name" value="PDZ domain-like"/>
    <property type="match status" value="1"/>
</dbReference>
<feature type="region of interest" description="Disordered" evidence="1">
    <location>
        <begin position="569"/>
        <end position="671"/>
    </location>
</feature>
<dbReference type="PANTHER" id="PTHR45872:SF2">
    <property type="entry name" value="RHO GUANINE NUCLEOTIDE EXCHANGE FACTOR 2, ISOFORM D"/>
    <property type="match status" value="1"/>
</dbReference>
<evidence type="ECO:0000259" key="2">
    <source>
        <dbReference type="PROSITE" id="PS50106"/>
    </source>
</evidence>
<dbReference type="GO" id="GO:0005737">
    <property type="term" value="C:cytoplasm"/>
    <property type="evidence" value="ECO:0007669"/>
    <property type="project" value="TreeGrafter"/>
</dbReference>
<feature type="compositionally biased region" description="Low complexity" evidence="1">
    <location>
        <begin position="380"/>
        <end position="390"/>
    </location>
</feature>
<feature type="domain" description="PDZ" evidence="2">
    <location>
        <begin position="483"/>
        <end position="547"/>
    </location>
</feature>
<dbReference type="AlphaFoldDB" id="A0A564Z3H8"/>
<accession>A0A564Z3H8</accession>
<dbReference type="InterPro" id="IPR001478">
    <property type="entry name" value="PDZ"/>
</dbReference>
<name>A0A564Z3H8_HYMDI</name>
<organism evidence="3 4">
    <name type="scientific">Hymenolepis diminuta</name>
    <name type="common">Rat tapeworm</name>
    <dbReference type="NCBI Taxonomy" id="6216"/>
    <lineage>
        <taxon>Eukaryota</taxon>
        <taxon>Metazoa</taxon>
        <taxon>Spiralia</taxon>
        <taxon>Lophotrochozoa</taxon>
        <taxon>Platyhelminthes</taxon>
        <taxon>Cestoda</taxon>
        <taxon>Eucestoda</taxon>
        <taxon>Cyclophyllidea</taxon>
        <taxon>Hymenolepididae</taxon>
        <taxon>Hymenolepis</taxon>
    </lineage>
</organism>
<reference evidence="3 4" key="1">
    <citation type="submission" date="2019-07" db="EMBL/GenBank/DDBJ databases">
        <authorList>
            <person name="Jastrzebski P J."/>
            <person name="Paukszto L."/>
            <person name="Jastrzebski P J."/>
        </authorList>
    </citation>
    <scope>NUCLEOTIDE SEQUENCE [LARGE SCALE GENOMIC DNA]</scope>
    <source>
        <strain evidence="3 4">WMS-il1</strain>
    </source>
</reference>
<keyword evidence="4" id="KW-1185">Reference proteome</keyword>
<feature type="compositionally biased region" description="Basic and acidic residues" evidence="1">
    <location>
        <begin position="396"/>
        <end position="410"/>
    </location>
</feature>
<dbReference type="PANTHER" id="PTHR45872">
    <property type="entry name" value="RHO GUANINE NUCLEOTIDE EXCHANGE FACTOR 2, ISOFORM D"/>
    <property type="match status" value="1"/>
</dbReference>
<dbReference type="Proteomes" id="UP000321570">
    <property type="component" value="Unassembled WGS sequence"/>
</dbReference>
<dbReference type="InterPro" id="IPR036034">
    <property type="entry name" value="PDZ_sf"/>
</dbReference>
<dbReference type="GO" id="GO:0001664">
    <property type="term" value="F:G protein-coupled receptor binding"/>
    <property type="evidence" value="ECO:0007669"/>
    <property type="project" value="TreeGrafter"/>
</dbReference>
<feature type="compositionally biased region" description="Polar residues" evidence="1">
    <location>
        <begin position="628"/>
        <end position="638"/>
    </location>
</feature>
<proteinExistence type="predicted"/>
<sequence length="671" mass="74164">MTTISFSENPNRISWGKRAKRTVTAPSLSGRLHSADARAPVTEPQPLANRYASQDNDLWPFSGSGYLSPRLKTSSSSCLRDVKEVFTIQQIMRDTLETRLKPQSGDKKVIHQKNHHKKEFLRSWSRERIIVTEEIIYPTTNLSVASASGSYSSIAGPQSKPYYPLVRYNTTSSGNSLPVPHITMVGALPSHVAEHGKKVPLSTTNIHKTTLPRDRRAKLLRQASEPESSTLLFSDLSSVGSSMGARVIPIKKESKITSVKSQTSSQTMLQRPITTVQRNTRPHFLSAMIYTLMEHADEDQFVQNIPPLRPAEPTKSHESISEENFRRHPVIQRVPIIETSLISSVPKISSNPSIQASVQRSETLTLKNRQQSPLRMVLTSDLPPSSSPPDYQSVISDEHDSTVHDEEDVRSTSTSVYETARSSISPSPTRDVIVTPIAQTPTLQAAPPQNFSHNPFHEPGITTVIDKLDAATETVIPTSPVYFRTIVRRDHAGYGLTVCGTNPVTVRNIREGGTAERAGLRPGDEIVKVNGVNVEEMDHQEVVERIRAKATVCFMLRRMRPSRSYLAATSGEQIEASSQPSHRRYQKRRLHREAIGPTSASGTAAAVNRRRPNNGLSGNSHRPCPRDLSSSPPSYSGRTDTDGDDTVQESGDHGAHSWSSGSHEWNDEDVS</sequence>
<feature type="region of interest" description="Disordered" evidence="1">
    <location>
        <begin position="348"/>
        <end position="429"/>
    </location>
</feature>
<evidence type="ECO:0000313" key="3">
    <source>
        <dbReference type="EMBL" id="VUZ54071.1"/>
    </source>
</evidence>
<evidence type="ECO:0000313" key="4">
    <source>
        <dbReference type="Proteomes" id="UP000321570"/>
    </source>
</evidence>
<protein>
    <recommendedName>
        <fullName evidence="2">PDZ domain-containing protein</fullName>
    </recommendedName>
</protein>
<gene>
    <name evidence="3" type="ORF">WMSIL1_LOCUS12235</name>
</gene>
<dbReference type="Pfam" id="PF00595">
    <property type="entry name" value="PDZ"/>
    <property type="match status" value="1"/>
</dbReference>
<dbReference type="GO" id="GO:0005085">
    <property type="term" value="F:guanyl-nucleotide exchange factor activity"/>
    <property type="evidence" value="ECO:0007669"/>
    <property type="project" value="TreeGrafter"/>
</dbReference>
<dbReference type="Gene3D" id="2.30.42.10">
    <property type="match status" value="1"/>
</dbReference>
<evidence type="ECO:0000256" key="1">
    <source>
        <dbReference type="SAM" id="MobiDB-lite"/>
    </source>
</evidence>
<feature type="compositionally biased region" description="Polar residues" evidence="1">
    <location>
        <begin position="348"/>
        <end position="373"/>
    </location>
</feature>
<dbReference type="PROSITE" id="PS50106">
    <property type="entry name" value="PDZ"/>
    <property type="match status" value="1"/>
</dbReference>
<feature type="compositionally biased region" description="Basic residues" evidence="1">
    <location>
        <begin position="581"/>
        <end position="591"/>
    </location>
</feature>
<feature type="compositionally biased region" description="Polar residues" evidence="1">
    <location>
        <begin position="411"/>
        <end position="428"/>
    </location>
</feature>
<dbReference type="EMBL" id="CABIJS010000599">
    <property type="protein sequence ID" value="VUZ54071.1"/>
    <property type="molecule type" value="Genomic_DNA"/>
</dbReference>